<keyword evidence="1" id="KW-0678">Repressor</keyword>
<dbReference type="InterPro" id="IPR041490">
    <property type="entry name" value="KstR2_TetR_C"/>
</dbReference>
<dbReference type="Gene3D" id="1.10.10.60">
    <property type="entry name" value="Homeodomain-like"/>
    <property type="match status" value="1"/>
</dbReference>
<dbReference type="Proteomes" id="UP000058599">
    <property type="component" value="Chromosome"/>
</dbReference>
<keyword evidence="8" id="KW-1185">Reference proteome</keyword>
<evidence type="ECO:0000313" key="8">
    <source>
        <dbReference type="Proteomes" id="UP000058599"/>
    </source>
</evidence>
<feature type="domain" description="HTH tetR-type" evidence="6">
    <location>
        <begin position="25"/>
        <end position="85"/>
    </location>
</feature>
<keyword evidence="4" id="KW-0804">Transcription</keyword>
<dbReference type="AlphaFoldDB" id="A0AA86GPB4"/>
<evidence type="ECO:0000259" key="6">
    <source>
        <dbReference type="PROSITE" id="PS50977"/>
    </source>
</evidence>
<evidence type="ECO:0000256" key="5">
    <source>
        <dbReference type="PROSITE-ProRule" id="PRU00335"/>
    </source>
</evidence>
<reference evidence="7 8" key="1">
    <citation type="journal article" date="2016" name="BMC Genomics">
        <title>Genomic analysis of the nitrate-respiring Sphingopyxis granuli (formerly Sphingomonas macrogoltabida) strain TFA.</title>
        <authorList>
            <person name="Garcia-Romero I."/>
            <person name="Perez-Pulido A.J."/>
            <person name="Gonzalez-Flores Y.E."/>
            <person name="Reyes-Ramirez F."/>
            <person name="Santero E."/>
            <person name="Floriano B."/>
        </authorList>
    </citation>
    <scope>NUCLEOTIDE SEQUENCE [LARGE SCALE GENOMIC DNA]</scope>
    <source>
        <strain evidence="7 8">TFA</strain>
    </source>
</reference>
<dbReference type="InterPro" id="IPR050109">
    <property type="entry name" value="HTH-type_TetR-like_transc_reg"/>
</dbReference>
<evidence type="ECO:0000256" key="3">
    <source>
        <dbReference type="ARBA" id="ARBA00023125"/>
    </source>
</evidence>
<dbReference type="PANTHER" id="PTHR30055">
    <property type="entry name" value="HTH-TYPE TRANSCRIPTIONAL REGULATOR RUTR"/>
    <property type="match status" value="1"/>
</dbReference>
<dbReference type="Pfam" id="PF00440">
    <property type="entry name" value="TetR_N"/>
    <property type="match status" value="1"/>
</dbReference>
<accession>A0AA86GPB4</accession>
<keyword evidence="2" id="KW-0805">Transcription regulation</keyword>
<dbReference type="PRINTS" id="PR00455">
    <property type="entry name" value="HTHTETR"/>
</dbReference>
<keyword evidence="3 5" id="KW-0238">DNA-binding</keyword>
<dbReference type="InterPro" id="IPR009057">
    <property type="entry name" value="Homeodomain-like_sf"/>
</dbReference>
<dbReference type="Gene3D" id="1.10.357.10">
    <property type="entry name" value="Tetracycline Repressor, domain 2"/>
    <property type="match status" value="1"/>
</dbReference>
<evidence type="ECO:0000256" key="1">
    <source>
        <dbReference type="ARBA" id="ARBA00022491"/>
    </source>
</evidence>
<dbReference type="InterPro" id="IPR036271">
    <property type="entry name" value="Tet_transcr_reg_TetR-rel_C_sf"/>
</dbReference>
<dbReference type="GO" id="GO:0000976">
    <property type="term" value="F:transcription cis-regulatory region binding"/>
    <property type="evidence" value="ECO:0007669"/>
    <property type="project" value="TreeGrafter"/>
</dbReference>
<dbReference type="SUPFAM" id="SSF48498">
    <property type="entry name" value="Tetracyclin repressor-like, C-terminal domain"/>
    <property type="match status" value="1"/>
</dbReference>
<dbReference type="GO" id="GO:0003700">
    <property type="term" value="F:DNA-binding transcription factor activity"/>
    <property type="evidence" value="ECO:0007669"/>
    <property type="project" value="TreeGrafter"/>
</dbReference>
<name>A0AA86GPB4_9SPHN</name>
<evidence type="ECO:0000256" key="4">
    <source>
        <dbReference type="ARBA" id="ARBA00023163"/>
    </source>
</evidence>
<dbReference type="InterPro" id="IPR001647">
    <property type="entry name" value="HTH_TetR"/>
</dbReference>
<organism evidence="7 8">
    <name type="scientific">Sphingopyxis granuli</name>
    <dbReference type="NCBI Taxonomy" id="267128"/>
    <lineage>
        <taxon>Bacteria</taxon>
        <taxon>Pseudomonadati</taxon>
        <taxon>Pseudomonadota</taxon>
        <taxon>Alphaproteobacteria</taxon>
        <taxon>Sphingomonadales</taxon>
        <taxon>Sphingomonadaceae</taxon>
        <taxon>Sphingopyxis</taxon>
    </lineage>
</organism>
<dbReference type="SUPFAM" id="SSF46689">
    <property type="entry name" value="Homeodomain-like"/>
    <property type="match status" value="1"/>
</dbReference>
<dbReference type="KEGG" id="sgi:SGRAN_3258"/>
<protein>
    <submittedName>
        <fullName evidence="7">TetR-type transcriptional regulator</fullName>
    </submittedName>
</protein>
<dbReference type="PROSITE" id="PS50977">
    <property type="entry name" value="HTH_TETR_2"/>
    <property type="match status" value="1"/>
</dbReference>
<evidence type="ECO:0000313" key="7">
    <source>
        <dbReference type="EMBL" id="AMG75601.1"/>
    </source>
</evidence>
<dbReference type="PANTHER" id="PTHR30055:SF175">
    <property type="entry name" value="HTH-TYPE TRANSCRIPTIONAL REPRESSOR KSTR2"/>
    <property type="match status" value="1"/>
</dbReference>
<feature type="DNA-binding region" description="H-T-H motif" evidence="5">
    <location>
        <begin position="48"/>
        <end position="67"/>
    </location>
</feature>
<sequence length="220" mass="25139">MTKAPASNISRRRKSALVDGNSDYMAKREELVEIAGRQFKANGFRATTLAEIGHKAGMDRATVYYYFGSKEELFRECVRLSVDANIAECERIAADLSRDAKDRLRAVIIQLMLAYDRYYPHMYVYIQEEMERIASEKSDWAQQIITQTRTYERIVLSLISELMKKGELRDDIAVSIAANAIFGMLNWTHRWYQPGGPHSAEEIADSFCKIFFGGLDAKKA</sequence>
<evidence type="ECO:0000256" key="2">
    <source>
        <dbReference type="ARBA" id="ARBA00023015"/>
    </source>
</evidence>
<dbReference type="EMBL" id="CP012199">
    <property type="protein sequence ID" value="AMG75601.1"/>
    <property type="molecule type" value="Genomic_DNA"/>
</dbReference>
<gene>
    <name evidence="7" type="ORF">SGRAN_3258</name>
</gene>
<proteinExistence type="predicted"/>
<dbReference type="RefSeq" id="WP_067185469.1">
    <property type="nucleotide sequence ID" value="NZ_CP012199.1"/>
</dbReference>
<dbReference type="Pfam" id="PF17932">
    <property type="entry name" value="TetR_C_24"/>
    <property type="match status" value="1"/>
</dbReference>